<dbReference type="Proteomes" id="UP001163823">
    <property type="component" value="Chromosome 7"/>
</dbReference>
<name>A0AAD7LQR6_QUISA</name>
<gene>
    <name evidence="1" type="ORF">O6P43_017817</name>
</gene>
<dbReference type="AlphaFoldDB" id="A0AAD7LQR6"/>
<proteinExistence type="predicted"/>
<accession>A0AAD7LQR6</accession>
<reference evidence="1" key="1">
    <citation type="journal article" date="2023" name="Science">
        <title>Elucidation of the pathway for biosynthesis of saponin adjuvants from the soapbark tree.</title>
        <authorList>
            <person name="Reed J."/>
            <person name="Orme A."/>
            <person name="El-Demerdash A."/>
            <person name="Owen C."/>
            <person name="Martin L.B.B."/>
            <person name="Misra R.C."/>
            <person name="Kikuchi S."/>
            <person name="Rejzek M."/>
            <person name="Martin A.C."/>
            <person name="Harkess A."/>
            <person name="Leebens-Mack J."/>
            <person name="Louveau T."/>
            <person name="Stephenson M.J."/>
            <person name="Osbourn A."/>
        </authorList>
    </citation>
    <scope>NUCLEOTIDE SEQUENCE</scope>
    <source>
        <strain evidence="1">S10</strain>
    </source>
</reference>
<organism evidence="1 2">
    <name type="scientific">Quillaja saponaria</name>
    <name type="common">Soap bark tree</name>
    <dbReference type="NCBI Taxonomy" id="32244"/>
    <lineage>
        <taxon>Eukaryota</taxon>
        <taxon>Viridiplantae</taxon>
        <taxon>Streptophyta</taxon>
        <taxon>Embryophyta</taxon>
        <taxon>Tracheophyta</taxon>
        <taxon>Spermatophyta</taxon>
        <taxon>Magnoliopsida</taxon>
        <taxon>eudicotyledons</taxon>
        <taxon>Gunneridae</taxon>
        <taxon>Pentapetalae</taxon>
        <taxon>rosids</taxon>
        <taxon>fabids</taxon>
        <taxon>Fabales</taxon>
        <taxon>Quillajaceae</taxon>
        <taxon>Quillaja</taxon>
    </lineage>
</organism>
<comment type="caution">
    <text evidence="1">The sequence shown here is derived from an EMBL/GenBank/DDBJ whole genome shotgun (WGS) entry which is preliminary data.</text>
</comment>
<dbReference type="KEGG" id="qsa:O6P43_017817"/>
<keyword evidence="2" id="KW-1185">Reference proteome</keyword>
<evidence type="ECO:0000313" key="1">
    <source>
        <dbReference type="EMBL" id="KAJ7962615.1"/>
    </source>
</evidence>
<dbReference type="EMBL" id="JARAOO010000007">
    <property type="protein sequence ID" value="KAJ7962615.1"/>
    <property type="molecule type" value="Genomic_DNA"/>
</dbReference>
<protein>
    <submittedName>
        <fullName evidence="1">Uncharacterized protein</fullName>
    </submittedName>
</protein>
<evidence type="ECO:0000313" key="2">
    <source>
        <dbReference type="Proteomes" id="UP001163823"/>
    </source>
</evidence>
<sequence>MVLHTQGQCQYSIWRCSDLSRELRKNLEEFTPDQAGENVEVKLWHSKFHIFSSSSFHSFSIGFRQILKLGGD</sequence>